<evidence type="ECO:0000313" key="18">
    <source>
        <dbReference type="Proteomes" id="UP000029925"/>
    </source>
</evidence>
<reference evidence="17 18" key="1">
    <citation type="journal article" date="2014" name="Genome Announc.">
        <title>Draft genome sequences of eight enterohepatic helicobacter species isolated from both laboratory and wild rodents.</title>
        <authorList>
            <person name="Sheh A."/>
            <person name="Shen Z."/>
            <person name="Fox J.G."/>
        </authorList>
    </citation>
    <scope>NUCLEOTIDE SEQUENCE [LARGE SCALE GENOMIC DNA]</scope>
    <source>
        <strain evidence="17 18">MIT 98-6810</strain>
    </source>
</reference>
<feature type="domain" description="Dihydrodipicolinate reductase C-terminal" evidence="15">
    <location>
        <begin position="118"/>
        <end position="253"/>
    </location>
</feature>
<dbReference type="InterPro" id="IPR000846">
    <property type="entry name" value="DapB_N"/>
</dbReference>
<reference evidence="16" key="3">
    <citation type="submission" date="2015-11" db="EMBL/GenBank/DDBJ databases">
        <authorList>
            <person name="Zhang Y."/>
            <person name="Guo Z."/>
        </authorList>
    </citation>
    <scope>NUCLEOTIDE SEQUENCE</scope>
    <source>
        <strain evidence="16">1</strain>
    </source>
</reference>
<dbReference type="EMBL" id="JRPF02000002">
    <property type="protein sequence ID" value="TLD79104.1"/>
    <property type="molecule type" value="Genomic_DNA"/>
</dbReference>
<evidence type="ECO:0000313" key="17">
    <source>
        <dbReference type="EMBL" id="TLD79104.1"/>
    </source>
</evidence>
<feature type="binding site" evidence="13">
    <location>
        <position position="145"/>
    </location>
    <ligand>
        <name>(S)-2,3,4,5-tetrahydrodipicolinate</name>
        <dbReference type="ChEBI" id="CHEBI:16845"/>
    </ligand>
</feature>
<comment type="similarity">
    <text evidence="1 13">Belongs to the DapB family.</text>
</comment>
<feature type="binding site" evidence="13">
    <location>
        <begin position="8"/>
        <end position="13"/>
    </location>
    <ligand>
        <name>NAD(+)</name>
        <dbReference type="ChEBI" id="CHEBI:57540"/>
    </ligand>
</feature>
<keyword evidence="7 13" id="KW-0520">NAD</keyword>
<feature type="domain" description="Dihydrodipicolinate reductase N-terminal" evidence="14">
    <location>
        <begin position="3"/>
        <end position="115"/>
    </location>
</feature>
<dbReference type="InterPro" id="IPR022664">
    <property type="entry name" value="DapB_N_CS"/>
</dbReference>
<dbReference type="PATRIC" id="fig|76936.10.peg.1498"/>
<dbReference type="UniPathway" id="UPA00034">
    <property type="reaction ID" value="UER00018"/>
</dbReference>
<name>A0A099UEJ5_9HELI</name>
<evidence type="ECO:0000256" key="11">
    <source>
        <dbReference type="ARBA" id="ARBA00049080"/>
    </source>
</evidence>
<evidence type="ECO:0000259" key="15">
    <source>
        <dbReference type="Pfam" id="PF05173"/>
    </source>
</evidence>
<evidence type="ECO:0000256" key="7">
    <source>
        <dbReference type="ARBA" id="ARBA00023027"/>
    </source>
</evidence>
<dbReference type="GO" id="GO:0008839">
    <property type="term" value="F:4-hydroxy-tetrahydrodipicolinate reductase"/>
    <property type="evidence" value="ECO:0007669"/>
    <property type="project" value="UniProtKB-UniRule"/>
</dbReference>
<dbReference type="PIRSF" id="PIRSF000161">
    <property type="entry name" value="DHPR"/>
    <property type="match status" value="1"/>
</dbReference>
<evidence type="ECO:0000256" key="12">
    <source>
        <dbReference type="ARBA" id="ARBA00049396"/>
    </source>
</evidence>
<organism evidence="16 19">
    <name type="scientific">Helicobacter typhlonius</name>
    <dbReference type="NCBI Taxonomy" id="76936"/>
    <lineage>
        <taxon>Bacteria</taxon>
        <taxon>Pseudomonadati</taxon>
        <taxon>Campylobacterota</taxon>
        <taxon>Epsilonproteobacteria</taxon>
        <taxon>Campylobacterales</taxon>
        <taxon>Helicobacteraceae</taxon>
        <taxon>Helicobacter</taxon>
    </lineage>
</organism>
<comment type="catalytic activity">
    <reaction evidence="11 13">
        <text>(S)-2,3,4,5-tetrahydrodipicolinate + NADP(+) + H2O = (2S,4S)-4-hydroxy-2,3,4,5-tetrahydrodipicolinate + NADPH + H(+)</text>
        <dbReference type="Rhea" id="RHEA:35331"/>
        <dbReference type="ChEBI" id="CHEBI:15377"/>
        <dbReference type="ChEBI" id="CHEBI:15378"/>
        <dbReference type="ChEBI" id="CHEBI:16845"/>
        <dbReference type="ChEBI" id="CHEBI:57783"/>
        <dbReference type="ChEBI" id="CHEBI:58349"/>
        <dbReference type="ChEBI" id="CHEBI:67139"/>
        <dbReference type="EC" id="1.17.1.8"/>
    </reaction>
</comment>
<dbReference type="GO" id="GO:0050661">
    <property type="term" value="F:NADP binding"/>
    <property type="evidence" value="ECO:0007669"/>
    <property type="project" value="UniProtKB-UniRule"/>
</dbReference>
<comment type="pathway">
    <text evidence="9 13">Amino-acid biosynthesis; L-lysine biosynthesis via DAP pathway; (S)-tetrahydrodipicolinate from L-aspartate: step 4/4.</text>
</comment>
<evidence type="ECO:0000256" key="5">
    <source>
        <dbReference type="ARBA" id="ARBA00022915"/>
    </source>
</evidence>
<dbReference type="NCBIfam" id="TIGR00036">
    <property type="entry name" value="dapB"/>
    <property type="match status" value="1"/>
</dbReference>
<evidence type="ECO:0000256" key="10">
    <source>
        <dbReference type="ARBA" id="ARBA00038983"/>
    </source>
</evidence>
<dbReference type="EC" id="1.17.1.8" evidence="10 13"/>
<dbReference type="KEGG" id="hty:BN2458_PEG1534"/>
<dbReference type="GeneID" id="78151705"/>
<reference evidence="19" key="2">
    <citation type="submission" date="2015-11" db="EMBL/GenBank/DDBJ databases">
        <authorList>
            <person name="Anvar S.Y."/>
        </authorList>
    </citation>
    <scope>NUCLEOTIDE SEQUENCE [LARGE SCALE GENOMIC DNA]</scope>
</reference>
<dbReference type="SUPFAM" id="SSF51735">
    <property type="entry name" value="NAD(P)-binding Rossmann-fold domains"/>
    <property type="match status" value="1"/>
</dbReference>
<protein>
    <recommendedName>
        <fullName evidence="10 13">4-hydroxy-tetrahydrodipicolinate reductase</fullName>
        <shortName evidence="13">HTPA reductase</shortName>
        <ecNumber evidence="10 13">1.17.1.8</ecNumber>
    </recommendedName>
</protein>
<feature type="binding site" evidence="13">
    <location>
        <begin position="88"/>
        <end position="90"/>
    </location>
    <ligand>
        <name>NAD(+)</name>
        <dbReference type="ChEBI" id="CHEBI:57540"/>
    </ligand>
</feature>
<dbReference type="GO" id="GO:0009089">
    <property type="term" value="P:lysine biosynthetic process via diaminopimelate"/>
    <property type="evidence" value="ECO:0007669"/>
    <property type="project" value="UniProtKB-UniRule"/>
</dbReference>
<sequence length="255" mass="27612">MLKVGIFGATGRVGRLLIEEILNSNHLNLSSIYVRNELQYSLPSSTMVTRDFEVFLQSSDVIVDFSSPEATKALLEVALGNPTPLVIGTTGLSNDTHHLIEEASHTMPILYATNMSKGIAVLNKVVSLVAQTLKESDIEICEIHHRHKKDAPSGTALTLAQTCANARGLNLDKVRVSGRNGVIGERSSNEIGVMSLRGGDVCGRHSVGFYLDGEYLEFTHNATSRLTFAKGALDMASWIVQQESGLYSIQDALAL</sequence>
<dbReference type="AlphaFoldDB" id="A0A099UEJ5"/>
<dbReference type="GO" id="GO:0016726">
    <property type="term" value="F:oxidoreductase activity, acting on CH or CH2 groups, NAD or NADP as acceptor"/>
    <property type="evidence" value="ECO:0007669"/>
    <property type="project" value="UniProtKB-UniRule"/>
</dbReference>
<feature type="binding site" evidence="13">
    <location>
        <position position="35"/>
    </location>
    <ligand>
        <name>NADP(+)</name>
        <dbReference type="ChEBI" id="CHEBI:58349"/>
    </ligand>
</feature>
<dbReference type="Pfam" id="PF05173">
    <property type="entry name" value="DapB_C"/>
    <property type="match status" value="1"/>
</dbReference>
<keyword evidence="4 13" id="KW-0521">NADP</keyword>
<dbReference type="Gene3D" id="3.30.360.10">
    <property type="entry name" value="Dihydrodipicolinate Reductase, domain 2"/>
    <property type="match status" value="1"/>
</dbReference>
<dbReference type="Proteomes" id="UP000029925">
    <property type="component" value="Unassembled WGS sequence"/>
</dbReference>
<comment type="function">
    <text evidence="13">Catalyzes the conversion of 4-hydroxy-tetrahydrodipicolinate (HTPA) to tetrahydrodipicolinate.</text>
</comment>
<keyword evidence="8 13" id="KW-0457">Lysine biosynthesis</keyword>
<dbReference type="GO" id="GO:0051287">
    <property type="term" value="F:NAD binding"/>
    <property type="evidence" value="ECO:0007669"/>
    <property type="project" value="UniProtKB-UniRule"/>
</dbReference>
<keyword evidence="18" id="KW-1185">Reference proteome</keyword>
<comment type="subcellular location">
    <subcellularLocation>
        <location evidence="13">Cytoplasm</location>
    </subcellularLocation>
</comment>
<dbReference type="PANTHER" id="PTHR20836">
    <property type="entry name" value="DIHYDRODIPICOLINATE REDUCTASE"/>
    <property type="match status" value="1"/>
</dbReference>
<keyword evidence="3 13" id="KW-0028">Amino-acid biosynthesis</keyword>
<dbReference type="HAMAP" id="MF_00102">
    <property type="entry name" value="DapB"/>
    <property type="match status" value="1"/>
</dbReference>
<dbReference type="FunFam" id="3.30.360.10:FF:000004">
    <property type="entry name" value="4-hydroxy-tetrahydrodipicolinate reductase"/>
    <property type="match status" value="1"/>
</dbReference>
<dbReference type="CDD" id="cd02274">
    <property type="entry name" value="DHDPR_N"/>
    <property type="match status" value="1"/>
</dbReference>
<proteinExistence type="inferred from homology"/>
<dbReference type="Gene3D" id="3.40.50.720">
    <property type="entry name" value="NAD(P)-binding Rossmann-like Domain"/>
    <property type="match status" value="1"/>
</dbReference>
<comment type="subunit">
    <text evidence="13">Homotetramer.</text>
</comment>
<feature type="active site" description="Proton donor" evidence="13">
    <location>
        <position position="148"/>
    </location>
</feature>
<dbReference type="InterPro" id="IPR022663">
    <property type="entry name" value="DapB_C"/>
</dbReference>
<comment type="caution">
    <text evidence="13">Was originally thought to be a dihydrodipicolinate reductase (DHDPR), catalyzing the conversion of dihydrodipicolinate to tetrahydrodipicolinate. However, it was shown in E.coli that the substrate of the enzymatic reaction is not dihydrodipicolinate (DHDP) but in fact (2S,4S)-4-hydroxy-2,3,4,5-tetrahydrodipicolinic acid (HTPA), the product released by the DapA-catalyzed reaction.</text>
</comment>
<comment type="caution">
    <text evidence="13">Lacks conserved residue(s) required for the propagation of feature annotation.</text>
</comment>
<keyword evidence="6 13" id="KW-0560">Oxidoreductase</keyword>
<evidence type="ECO:0000256" key="13">
    <source>
        <dbReference type="HAMAP-Rule" id="MF_00102"/>
    </source>
</evidence>
<evidence type="ECO:0000256" key="4">
    <source>
        <dbReference type="ARBA" id="ARBA00022857"/>
    </source>
</evidence>
<gene>
    <name evidence="13" type="primary">dapB</name>
    <name evidence="16" type="ORF">BN2458_PEG1534</name>
    <name evidence="17" type="ORF">LS75_002015</name>
</gene>
<feature type="binding site" evidence="13">
    <location>
        <begin position="112"/>
        <end position="115"/>
    </location>
    <ligand>
        <name>NAD(+)</name>
        <dbReference type="ChEBI" id="CHEBI:57540"/>
    </ligand>
</feature>
<dbReference type="SUPFAM" id="SSF55347">
    <property type="entry name" value="Glyceraldehyde-3-phosphate dehydrogenase-like, C-terminal domain"/>
    <property type="match status" value="1"/>
</dbReference>
<feature type="binding site" evidence="13">
    <location>
        <begin position="154"/>
        <end position="155"/>
    </location>
    <ligand>
        <name>(S)-2,3,4,5-tetrahydrodipicolinate</name>
        <dbReference type="ChEBI" id="CHEBI:16845"/>
    </ligand>
</feature>
<dbReference type="OrthoDB" id="9790352at2"/>
<dbReference type="Proteomes" id="UP000064525">
    <property type="component" value="Chromosome I"/>
</dbReference>
<evidence type="ECO:0000313" key="16">
    <source>
        <dbReference type="EMBL" id="CUU40417.1"/>
    </source>
</evidence>
<evidence type="ECO:0000259" key="14">
    <source>
        <dbReference type="Pfam" id="PF01113"/>
    </source>
</evidence>
<feature type="active site" description="Proton donor/acceptor" evidence="13">
    <location>
        <position position="144"/>
    </location>
</feature>
<accession>A0A099UEJ5</accession>
<dbReference type="GO" id="GO:0019877">
    <property type="term" value="P:diaminopimelate biosynthetic process"/>
    <property type="evidence" value="ECO:0007669"/>
    <property type="project" value="UniProtKB-UniRule"/>
</dbReference>
<keyword evidence="5 13" id="KW-0220">Diaminopimelate biosynthesis</keyword>
<dbReference type="InterPro" id="IPR023940">
    <property type="entry name" value="DHDPR_bac"/>
</dbReference>
<dbReference type="STRING" id="76936.BN2458_PEG1534"/>
<dbReference type="InterPro" id="IPR036291">
    <property type="entry name" value="NAD(P)-bd_dom_sf"/>
</dbReference>
<dbReference type="RefSeq" id="WP_034327779.1">
    <property type="nucleotide sequence ID" value="NZ_CAJTQN010000002.1"/>
</dbReference>
<dbReference type="GO" id="GO:0005829">
    <property type="term" value="C:cytosol"/>
    <property type="evidence" value="ECO:0007669"/>
    <property type="project" value="TreeGrafter"/>
</dbReference>
<evidence type="ECO:0000256" key="2">
    <source>
        <dbReference type="ARBA" id="ARBA00022490"/>
    </source>
</evidence>
<dbReference type="PROSITE" id="PS01298">
    <property type="entry name" value="DAPB"/>
    <property type="match status" value="1"/>
</dbReference>
<evidence type="ECO:0000256" key="6">
    <source>
        <dbReference type="ARBA" id="ARBA00023002"/>
    </source>
</evidence>
<evidence type="ECO:0000256" key="1">
    <source>
        <dbReference type="ARBA" id="ARBA00006642"/>
    </source>
</evidence>
<dbReference type="PANTHER" id="PTHR20836:SF0">
    <property type="entry name" value="4-HYDROXY-TETRAHYDRODIPICOLINATE REDUCTASE 1, CHLOROPLASTIC-RELATED"/>
    <property type="match status" value="1"/>
</dbReference>
<evidence type="ECO:0000256" key="9">
    <source>
        <dbReference type="ARBA" id="ARBA00037922"/>
    </source>
</evidence>
<comment type="catalytic activity">
    <reaction evidence="12 13">
        <text>(S)-2,3,4,5-tetrahydrodipicolinate + NAD(+) + H2O = (2S,4S)-4-hydroxy-2,3,4,5-tetrahydrodipicolinate + NADH + H(+)</text>
        <dbReference type="Rhea" id="RHEA:35323"/>
        <dbReference type="ChEBI" id="CHEBI:15377"/>
        <dbReference type="ChEBI" id="CHEBI:15378"/>
        <dbReference type="ChEBI" id="CHEBI:16845"/>
        <dbReference type="ChEBI" id="CHEBI:57540"/>
        <dbReference type="ChEBI" id="CHEBI:57945"/>
        <dbReference type="ChEBI" id="CHEBI:67139"/>
        <dbReference type="EC" id="1.17.1.8"/>
    </reaction>
</comment>
<dbReference type="EMBL" id="LN907858">
    <property type="protein sequence ID" value="CUU40417.1"/>
    <property type="molecule type" value="Genomic_DNA"/>
</dbReference>
<evidence type="ECO:0000256" key="8">
    <source>
        <dbReference type="ARBA" id="ARBA00023154"/>
    </source>
</evidence>
<evidence type="ECO:0000256" key="3">
    <source>
        <dbReference type="ARBA" id="ARBA00022605"/>
    </source>
</evidence>
<evidence type="ECO:0000313" key="19">
    <source>
        <dbReference type="Proteomes" id="UP000064525"/>
    </source>
</evidence>
<keyword evidence="2 13" id="KW-0963">Cytoplasm</keyword>
<dbReference type="Pfam" id="PF01113">
    <property type="entry name" value="DapB_N"/>
    <property type="match status" value="1"/>
</dbReference>